<evidence type="ECO:0000313" key="1">
    <source>
        <dbReference type="EMBL" id="SVC38760.1"/>
    </source>
</evidence>
<dbReference type="EMBL" id="UINC01088486">
    <property type="protein sequence ID" value="SVC38760.1"/>
    <property type="molecule type" value="Genomic_DNA"/>
</dbReference>
<protein>
    <recommendedName>
        <fullName evidence="2">Pilus assembly protein PilP</fullName>
    </recommendedName>
</protein>
<accession>A0A382LQ67</accession>
<dbReference type="Gene3D" id="2.30.30.830">
    <property type="match status" value="1"/>
</dbReference>
<dbReference type="Pfam" id="PF04351">
    <property type="entry name" value="PilP"/>
    <property type="match status" value="1"/>
</dbReference>
<organism evidence="1">
    <name type="scientific">marine metagenome</name>
    <dbReference type="NCBI Taxonomy" id="408172"/>
    <lineage>
        <taxon>unclassified sequences</taxon>
        <taxon>metagenomes</taxon>
        <taxon>ecological metagenomes</taxon>
    </lineage>
</organism>
<name>A0A382LQ67_9ZZZZ</name>
<evidence type="ECO:0008006" key="2">
    <source>
        <dbReference type="Google" id="ProtNLM"/>
    </source>
</evidence>
<proteinExistence type="predicted"/>
<dbReference type="InterPro" id="IPR007446">
    <property type="entry name" value="PilP"/>
</dbReference>
<dbReference type="AlphaFoldDB" id="A0A382LQ67"/>
<gene>
    <name evidence="1" type="ORF">METZ01_LOCUS291614</name>
</gene>
<reference evidence="1" key="1">
    <citation type="submission" date="2018-05" db="EMBL/GenBank/DDBJ databases">
        <authorList>
            <person name="Lanie J.A."/>
            <person name="Ng W.-L."/>
            <person name="Kazmierczak K.M."/>
            <person name="Andrzejewski T.M."/>
            <person name="Davidsen T.M."/>
            <person name="Wayne K.J."/>
            <person name="Tettelin H."/>
            <person name="Glass J.I."/>
            <person name="Rusch D."/>
            <person name="Podicherti R."/>
            <person name="Tsui H.-C.T."/>
            <person name="Winkler M.E."/>
        </authorList>
    </citation>
    <scope>NUCLEOTIDE SEQUENCE</scope>
</reference>
<sequence>MKQNYKMRSAGFLLAAVLLGITVSTPLVHSENIDLDLLKAKFPPGERYFSLGERDPFVPLVSPKKNVIKKIARKSKHPRKKVVSVKSKDLDMPSDMPLLPMKFYEKIQKEDSDIVIQLQIFATLFNDTTKLRKMSNKEYKKKVAEYRSLLTEVLGMRESMLIRTELQADFDKLEFVGTIRKTGISVALIQTQGQKGHTVKVGTLIGPNLGVVKTIDAKKIVILERYRNYLGEVLSQDKKIEFKKQPLQG</sequence>